<sequence>MKYEDIRPIFERAGFDLQQESSKKQRLDQQIEQTEETEEEVKVQGDNDQELENIKLYMRIVPDEYIAINAIPLATRPLVIIEYKIVKEGKINTYHDTIEYKLITKEQCFPDTRIHPQTIEMHDRNNKKTNVTSQMNVVKNKNHVENVNAEKALKANVDVLCVLCDKNVLVPYDDECFEKYKLSVNAKFRKSLFTTPKTVKSKSVDTTPVVAKTSNWSPKSVTAKMIWSVTKGRGGDAGSGRDGICGNEDDNGVSGDGEGIGIAKNLS</sequence>
<dbReference type="AlphaFoldDB" id="A0A699H5E8"/>
<accession>A0A699H5E8</accession>
<comment type="caution">
    <text evidence="2">The sequence shown here is derived from an EMBL/GenBank/DDBJ whole genome shotgun (WGS) entry which is preliminary data.</text>
</comment>
<reference evidence="2" key="1">
    <citation type="journal article" date="2019" name="Sci. Rep.">
        <title>Draft genome of Tanacetum cinerariifolium, the natural source of mosquito coil.</title>
        <authorList>
            <person name="Yamashiro T."/>
            <person name="Shiraishi A."/>
            <person name="Satake H."/>
            <person name="Nakayama K."/>
        </authorList>
    </citation>
    <scope>NUCLEOTIDE SEQUENCE</scope>
</reference>
<gene>
    <name evidence="2" type="ORF">Tci_303789</name>
</gene>
<protein>
    <submittedName>
        <fullName evidence="2">Uncharacterized protein</fullName>
    </submittedName>
</protein>
<feature type="region of interest" description="Disordered" evidence="1">
    <location>
        <begin position="232"/>
        <end position="267"/>
    </location>
</feature>
<evidence type="ECO:0000313" key="2">
    <source>
        <dbReference type="EMBL" id="GEX31814.1"/>
    </source>
</evidence>
<feature type="region of interest" description="Disordered" evidence="1">
    <location>
        <begin position="20"/>
        <end position="45"/>
    </location>
</feature>
<organism evidence="2">
    <name type="scientific">Tanacetum cinerariifolium</name>
    <name type="common">Dalmatian daisy</name>
    <name type="synonym">Chrysanthemum cinerariifolium</name>
    <dbReference type="NCBI Taxonomy" id="118510"/>
    <lineage>
        <taxon>Eukaryota</taxon>
        <taxon>Viridiplantae</taxon>
        <taxon>Streptophyta</taxon>
        <taxon>Embryophyta</taxon>
        <taxon>Tracheophyta</taxon>
        <taxon>Spermatophyta</taxon>
        <taxon>Magnoliopsida</taxon>
        <taxon>eudicotyledons</taxon>
        <taxon>Gunneridae</taxon>
        <taxon>Pentapetalae</taxon>
        <taxon>asterids</taxon>
        <taxon>campanulids</taxon>
        <taxon>Asterales</taxon>
        <taxon>Asteraceae</taxon>
        <taxon>Asteroideae</taxon>
        <taxon>Anthemideae</taxon>
        <taxon>Anthemidinae</taxon>
        <taxon>Tanacetum</taxon>
    </lineage>
</organism>
<evidence type="ECO:0000256" key="1">
    <source>
        <dbReference type="SAM" id="MobiDB-lite"/>
    </source>
</evidence>
<proteinExistence type="predicted"/>
<name>A0A699H5E8_TANCI</name>
<feature type="non-terminal residue" evidence="2">
    <location>
        <position position="267"/>
    </location>
</feature>
<dbReference type="EMBL" id="BKCJ010101342">
    <property type="protein sequence ID" value="GEX31814.1"/>
    <property type="molecule type" value="Genomic_DNA"/>
</dbReference>